<protein>
    <submittedName>
        <fullName evidence="1">Uncharacterized protein</fullName>
    </submittedName>
</protein>
<reference evidence="1" key="1">
    <citation type="submission" date="2020-10" db="EMBL/GenBank/DDBJ databases">
        <authorList>
            <person name="Han B."/>
            <person name="Lu T."/>
            <person name="Zhao Q."/>
            <person name="Huang X."/>
            <person name="Zhao Y."/>
        </authorList>
    </citation>
    <scope>NUCLEOTIDE SEQUENCE</scope>
</reference>
<name>A0A811QI70_9POAL</name>
<keyword evidence="2" id="KW-1185">Reference proteome</keyword>
<accession>A0A811QI70</accession>
<gene>
    <name evidence="1" type="ORF">NCGR_LOCUS42355</name>
</gene>
<sequence length="86" mass="9450">MAAPAGVARGDVRFVFCNVTDPVDAALMAVEAGAKIYMLVLDCTENMNDDRERLHPESWLGEAGRCRKSAFPQRNKASNHKSVREG</sequence>
<organism evidence="1 2">
    <name type="scientific">Miscanthus lutarioriparius</name>
    <dbReference type="NCBI Taxonomy" id="422564"/>
    <lineage>
        <taxon>Eukaryota</taxon>
        <taxon>Viridiplantae</taxon>
        <taxon>Streptophyta</taxon>
        <taxon>Embryophyta</taxon>
        <taxon>Tracheophyta</taxon>
        <taxon>Spermatophyta</taxon>
        <taxon>Magnoliopsida</taxon>
        <taxon>Liliopsida</taxon>
        <taxon>Poales</taxon>
        <taxon>Poaceae</taxon>
        <taxon>PACMAD clade</taxon>
        <taxon>Panicoideae</taxon>
        <taxon>Andropogonodae</taxon>
        <taxon>Andropogoneae</taxon>
        <taxon>Saccharinae</taxon>
        <taxon>Miscanthus</taxon>
    </lineage>
</organism>
<dbReference type="AlphaFoldDB" id="A0A811QI70"/>
<dbReference type="OrthoDB" id="2139606at2759"/>
<dbReference type="EMBL" id="CAJGYO010000011">
    <property type="protein sequence ID" value="CAD6258912.1"/>
    <property type="molecule type" value="Genomic_DNA"/>
</dbReference>
<proteinExistence type="predicted"/>
<dbReference type="Proteomes" id="UP000604825">
    <property type="component" value="Unassembled WGS sequence"/>
</dbReference>
<comment type="caution">
    <text evidence="1">The sequence shown here is derived from an EMBL/GenBank/DDBJ whole genome shotgun (WGS) entry which is preliminary data.</text>
</comment>
<evidence type="ECO:0000313" key="2">
    <source>
        <dbReference type="Proteomes" id="UP000604825"/>
    </source>
</evidence>
<evidence type="ECO:0000313" key="1">
    <source>
        <dbReference type="EMBL" id="CAD6258912.1"/>
    </source>
</evidence>